<dbReference type="OrthoDB" id="8960401at2759"/>
<reference evidence="3 4" key="1">
    <citation type="submission" date="2025-04" db="UniProtKB">
        <authorList>
            <consortium name="RefSeq"/>
        </authorList>
    </citation>
    <scope>IDENTIFICATION</scope>
    <source>
        <tissue evidence="3 4">Kidney</tissue>
    </source>
</reference>
<evidence type="ECO:0000313" key="2">
    <source>
        <dbReference type="Proteomes" id="UP000515202"/>
    </source>
</evidence>
<dbReference type="RefSeq" id="XP_023392889.1">
    <property type="nucleotide sequence ID" value="XM_023537121.1"/>
</dbReference>
<dbReference type="KEGG" id="pvp:105299289"/>
<accession>A0A6P3QSQ8</accession>
<dbReference type="Proteomes" id="UP000515202">
    <property type="component" value="Unplaced"/>
</dbReference>
<proteinExistence type="predicted"/>
<dbReference type="GeneID" id="105299289"/>
<name>A0A6P3QSQ8_PTEVA</name>
<protein>
    <submittedName>
        <fullName evidence="3 4">Uncharacterized protein LOC105299289</fullName>
    </submittedName>
</protein>
<evidence type="ECO:0000256" key="1">
    <source>
        <dbReference type="SAM" id="MobiDB-lite"/>
    </source>
</evidence>
<feature type="compositionally biased region" description="Basic and acidic residues" evidence="1">
    <location>
        <begin position="147"/>
        <end position="157"/>
    </location>
</feature>
<dbReference type="RefSeq" id="XP_011369260.1">
    <property type="nucleotide sequence ID" value="XM_011370958.2"/>
</dbReference>
<sequence length="220" mass="24061">MLGLRYSRPGCIRAAFSVTGTRAGFQKRQRNTLHRFKASHSKSHMDFVAGIWREFLDPYDDSEDGPRHSACACTCPPCAVASNQPCHKSSGPEFHLEDPPSRTPDLPTRAAGGGAAVLEADDVDMQPAEAGSPEARAWAARLSGSPEDSRMMEEDRAPLLSAVGPPETGRRAQGRARVSRPPPRLGNERDKGPKLSLSKRKLELLLTEPEKSKRKKRRAA</sequence>
<evidence type="ECO:0000313" key="3">
    <source>
        <dbReference type="RefSeq" id="XP_011369260.1"/>
    </source>
</evidence>
<feature type="compositionally biased region" description="Basic and acidic residues" evidence="1">
    <location>
        <begin position="200"/>
        <end position="211"/>
    </location>
</feature>
<feature type="region of interest" description="Disordered" evidence="1">
    <location>
        <begin position="127"/>
        <end position="220"/>
    </location>
</feature>
<dbReference type="PANTHER" id="PTHR38495">
    <property type="entry name" value="MCG11474"/>
    <property type="match status" value="1"/>
</dbReference>
<dbReference type="PANTHER" id="PTHR38495:SF1">
    <property type="entry name" value="RIKEN CDNA 1700001K19 GENE"/>
    <property type="match status" value="1"/>
</dbReference>
<organism evidence="2 3">
    <name type="scientific">Pteropus vampyrus</name>
    <name type="common">Large flying fox</name>
    <dbReference type="NCBI Taxonomy" id="132908"/>
    <lineage>
        <taxon>Eukaryota</taxon>
        <taxon>Metazoa</taxon>
        <taxon>Chordata</taxon>
        <taxon>Craniata</taxon>
        <taxon>Vertebrata</taxon>
        <taxon>Euteleostomi</taxon>
        <taxon>Mammalia</taxon>
        <taxon>Eutheria</taxon>
        <taxon>Laurasiatheria</taxon>
        <taxon>Chiroptera</taxon>
        <taxon>Yinpterochiroptera</taxon>
        <taxon>Pteropodoidea</taxon>
        <taxon>Pteropodidae</taxon>
        <taxon>Pteropodinae</taxon>
        <taxon>Pteropus</taxon>
    </lineage>
</organism>
<dbReference type="AlphaFoldDB" id="A0A6P3QSQ8"/>
<feature type="region of interest" description="Disordered" evidence="1">
    <location>
        <begin position="84"/>
        <end position="111"/>
    </location>
</feature>
<gene>
    <name evidence="3 4" type="primary">LOC105299289</name>
</gene>
<evidence type="ECO:0000313" key="4">
    <source>
        <dbReference type="RefSeq" id="XP_023392889.1"/>
    </source>
</evidence>
<keyword evidence="2" id="KW-1185">Reference proteome</keyword>